<keyword evidence="2" id="KW-0812">Transmembrane</keyword>
<accession>A0A7U8C4S7</accession>
<keyword evidence="2" id="KW-0472">Membrane</keyword>
<dbReference type="GO" id="GO:0004222">
    <property type="term" value="F:metalloendopeptidase activity"/>
    <property type="evidence" value="ECO:0007669"/>
    <property type="project" value="InterPro"/>
</dbReference>
<feature type="transmembrane region" description="Helical" evidence="2">
    <location>
        <begin position="272"/>
        <end position="289"/>
    </location>
</feature>
<feature type="transmembrane region" description="Helical" evidence="2">
    <location>
        <begin position="214"/>
        <end position="234"/>
    </location>
</feature>
<comment type="caution">
    <text evidence="3">The sequence shown here is derived from an EMBL/GenBank/DDBJ whole genome shotgun (WGS) entry which is preliminary data.</text>
</comment>
<keyword evidence="4" id="KW-1185">Reference proteome</keyword>
<evidence type="ECO:0000256" key="1">
    <source>
        <dbReference type="SAM" id="Coils"/>
    </source>
</evidence>
<dbReference type="InterPro" id="IPR001193">
    <property type="entry name" value="MBTPS2"/>
</dbReference>
<dbReference type="EMBL" id="AAOW01000007">
    <property type="protein sequence ID" value="EAR61563.1"/>
    <property type="molecule type" value="Genomic_DNA"/>
</dbReference>
<feature type="transmembrane region" description="Helical" evidence="2">
    <location>
        <begin position="240"/>
        <end position="260"/>
    </location>
</feature>
<evidence type="ECO:0000313" key="4">
    <source>
        <dbReference type="Proteomes" id="UP000002171"/>
    </source>
</evidence>
<keyword evidence="2" id="KW-1133">Transmembrane helix</keyword>
<dbReference type="PANTHER" id="PTHR13325">
    <property type="entry name" value="PROTEASE M50 MEMBRANE-BOUND TRANSCRIPTION FACTOR SITE 2 PROTEASE"/>
    <property type="match status" value="1"/>
</dbReference>
<dbReference type="GO" id="GO:0031293">
    <property type="term" value="P:membrane protein intracellular domain proteolysis"/>
    <property type="evidence" value="ECO:0007669"/>
    <property type="project" value="TreeGrafter"/>
</dbReference>
<evidence type="ECO:0000256" key="2">
    <source>
        <dbReference type="SAM" id="Phobius"/>
    </source>
</evidence>
<dbReference type="Proteomes" id="UP000002171">
    <property type="component" value="Unassembled WGS sequence"/>
</dbReference>
<dbReference type="GO" id="GO:0016020">
    <property type="term" value="C:membrane"/>
    <property type="evidence" value="ECO:0007669"/>
    <property type="project" value="InterPro"/>
</dbReference>
<organism evidence="3 4">
    <name type="scientific">Neptuniibacter caesariensis</name>
    <dbReference type="NCBI Taxonomy" id="207954"/>
    <lineage>
        <taxon>Bacteria</taxon>
        <taxon>Pseudomonadati</taxon>
        <taxon>Pseudomonadota</taxon>
        <taxon>Gammaproteobacteria</taxon>
        <taxon>Oceanospirillales</taxon>
        <taxon>Oceanospirillaceae</taxon>
        <taxon>Neptuniibacter</taxon>
    </lineage>
</organism>
<evidence type="ECO:0000313" key="3">
    <source>
        <dbReference type="EMBL" id="EAR61563.1"/>
    </source>
</evidence>
<feature type="transmembrane region" description="Helical" evidence="2">
    <location>
        <begin position="132"/>
        <end position="157"/>
    </location>
</feature>
<proteinExistence type="predicted"/>
<dbReference type="GO" id="GO:0005737">
    <property type="term" value="C:cytoplasm"/>
    <property type="evidence" value="ECO:0007669"/>
    <property type="project" value="TreeGrafter"/>
</dbReference>
<sequence>MISVDQLPSEFLQNIWDKQIRLRQGVRLQANSDGHFLVADEETERYFHCSERAYEYLESLQKGISLAEFQKSHDLTVDECLTIEPLLLKLINYKMLDGLTPEKEQWSFRKILTQPIAVKIPLFNPQRTLESFAWLGGFLFSFKFLAVFIGLLVTVMVQLPSHWNGVLSHWEGRFFELSNWVLMALAYVVLKALHEMAHGLAVTHYGGRVKEFGLFFIVFMPLPYVNTSASYLFPKKVQRVLVGCAGMQVEFALALLAIMGWIHIDPGLMRDFLFNVAFVGSFSTLIFNINPLMKFDGYYILSDLTGTVNLNERSKQMLGSAMAKFLFGIEISSISARGESWLPLYAAMAIPYRFFIAITIATYLLGKFFAFGAILAVWALFSMLVFPVIKSGINLQALAKVQGKSVRAWAVFLGLLCFTYFLIAIANFDFSSSHRSLATLAPESQIRTASDGKIEQILIADKSNIDHSQLFLQLSNPELAAELAIAKADLREFQASLRKVQLKDRVRASSLQEQIELQLHKVAELKQQIASLDVYVPGAGQLILEPSIAQGAYLSRGDLVGYLYKPGLVRLTVVVQQHEWERIQSQFESAEVIFDSDPAKSYPATLLDIKPAGRIELPSRFLGSQLGGDILVDGREDKGTRALQPFFELEFVVYMNGVNFNPGLGIVRINYQEMPLLSYILADIHKEMLQKLQ</sequence>
<dbReference type="PANTHER" id="PTHR13325:SF3">
    <property type="entry name" value="MEMBRANE-BOUND TRANSCRIPTION FACTOR SITE-2 PROTEASE"/>
    <property type="match status" value="1"/>
</dbReference>
<feature type="transmembrane region" description="Helical" evidence="2">
    <location>
        <begin position="342"/>
        <end position="361"/>
    </location>
</feature>
<feature type="transmembrane region" description="Helical" evidence="2">
    <location>
        <begin position="177"/>
        <end position="193"/>
    </location>
</feature>
<feature type="coiled-coil region" evidence="1">
    <location>
        <begin position="483"/>
        <end position="528"/>
    </location>
</feature>
<feature type="transmembrane region" description="Helical" evidence="2">
    <location>
        <begin position="368"/>
        <end position="389"/>
    </location>
</feature>
<feature type="transmembrane region" description="Helical" evidence="2">
    <location>
        <begin position="409"/>
        <end position="428"/>
    </location>
</feature>
<protein>
    <submittedName>
        <fullName evidence="3">Peptidase, M50 family protein</fullName>
    </submittedName>
</protein>
<keyword evidence="1" id="KW-0175">Coiled coil</keyword>
<name>A0A7U8C4S7_NEPCE</name>
<dbReference type="OrthoDB" id="9759690at2"/>
<dbReference type="RefSeq" id="WP_007020290.1">
    <property type="nucleotide sequence ID" value="NZ_CH724125.1"/>
</dbReference>
<reference evidence="3 4" key="1">
    <citation type="submission" date="2006-02" db="EMBL/GenBank/DDBJ databases">
        <authorList>
            <person name="Pinhassi J."/>
            <person name="Pedros-Alio C."/>
            <person name="Ferriera S."/>
            <person name="Johnson J."/>
            <person name="Kravitz S."/>
            <person name="Halpern A."/>
            <person name="Remington K."/>
            <person name="Beeson K."/>
            <person name="Tran B."/>
            <person name="Rogers Y.-H."/>
            <person name="Friedman R."/>
            <person name="Venter J.C."/>
        </authorList>
    </citation>
    <scope>NUCLEOTIDE SEQUENCE [LARGE SCALE GENOMIC DNA]</scope>
    <source>
        <strain evidence="3 4">MED92</strain>
    </source>
</reference>
<dbReference type="AlphaFoldDB" id="A0A7U8C4S7"/>
<gene>
    <name evidence="3" type="ORF">MED92_12951</name>
</gene>